<protein>
    <submittedName>
        <fullName evidence="10">Branched-chain amino acid ABC transporter permease</fullName>
    </submittedName>
</protein>
<name>A0A4P6MTS4_9MICO</name>
<gene>
    <name evidence="10" type="ORF">EXU32_08660</name>
</gene>
<proteinExistence type="inferred from homology"/>
<dbReference type="STRING" id="1216970.GCA_001570985_00775"/>
<comment type="similarity">
    <text evidence="8">Belongs to the binding-protein-dependent transport system permease family. LivHM subfamily.</text>
</comment>
<feature type="transmembrane region" description="Helical" evidence="9">
    <location>
        <begin position="256"/>
        <end position="276"/>
    </location>
</feature>
<feature type="transmembrane region" description="Helical" evidence="9">
    <location>
        <begin position="96"/>
        <end position="119"/>
    </location>
</feature>
<dbReference type="GO" id="GO:0022857">
    <property type="term" value="F:transmembrane transporter activity"/>
    <property type="evidence" value="ECO:0007669"/>
    <property type="project" value="InterPro"/>
</dbReference>
<organism evidence="10 11">
    <name type="scientific">Janibacter limosus</name>
    <dbReference type="NCBI Taxonomy" id="53458"/>
    <lineage>
        <taxon>Bacteria</taxon>
        <taxon>Bacillati</taxon>
        <taxon>Actinomycetota</taxon>
        <taxon>Actinomycetes</taxon>
        <taxon>Micrococcales</taxon>
        <taxon>Intrasporangiaceae</taxon>
        <taxon>Janibacter</taxon>
    </lineage>
</organism>
<dbReference type="Pfam" id="PF02653">
    <property type="entry name" value="BPD_transp_2"/>
    <property type="match status" value="1"/>
</dbReference>
<feature type="transmembrane region" description="Helical" evidence="9">
    <location>
        <begin position="58"/>
        <end position="84"/>
    </location>
</feature>
<dbReference type="AlphaFoldDB" id="A0A4P6MTS4"/>
<evidence type="ECO:0000256" key="3">
    <source>
        <dbReference type="ARBA" id="ARBA00022475"/>
    </source>
</evidence>
<keyword evidence="7 9" id="KW-0472">Membrane</keyword>
<evidence type="ECO:0000256" key="2">
    <source>
        <dbReference type="ARBA" id="ARBA00022448"/>
    </source>
</evidence>
<dbReference type="OrthoDB" id="9807115at2"/>
<evidence type="ECO:0000256" key="4">
    <source>
        <dbReference type="ARBA" id="ARBA00022692"/>
    </source>
</evidence>
<feature type="transmembrane region" description="Helical" evidence="9">
    <location>
        <begin position="12"/>
        <end position="38"/>
    </location>
</feature>
<dbReference type="PANTHER" id="PTHR11795:SF452">
    <property type="entry name" value="ABC TRANSPORTER PERMEASE PROTEIN"/>
    <property type="match status" value="1"/>
</dbReference>
<dbReference type="PANTHER" id="PTHR11795">
    <property type="entry name" value="BRANCHED-CHAIN AMINO ACID TRANSPORT SYSTEM PERMEASE PROTEIN LIVH"/>
    <property type="match status" value="1"/>
</dbReference>
<evidence type="ECO:0000313" key="11">
    <source>
        <dbReference type="Proteomes" id="UP000290408"/>
    </source>
</evidence>
<dbReference type="EMBL" id="CP036164">
    <property type="protein sequence ID" value="QBF46316.1"/>
    <property type="molecule type" value="Genomic_DNA"/>
</dbReference>
<dbReference type="GO" id="GO:0005886">
    <property type="term" value="C:plasma membrane"/>
    <property type="evidence" value="ECO:0007669"/>
    <property type="project" value="UniProtKB-SubCell"/>
</dbReference>
<reference evidence="10 11" key="1">
    <citation type="submission" date="2019-02" db="EMBL/GenBank/DDBJ databases">
        <title>Genomic data mining of an Antarctic deep-sea actinobacterium, Janibacterlimosus P3-3-X1.</title>
        <authorList>
            <person name="Liao L."/>
            <person name="Chen B."/>
        </authorList>
    </citation>
    <scope>NUCLEOTIDE SEQUENCE [LARGE SCALE GENOMIC DNA]</scope>
    <source>
        <strain evidence="10 11">P3-3-X1</strain>
    </source>
</reference>
<keyword evidence="5" id="KW-0029">Amino-acid transport</keyword>
<sequence>MTLFVQQLINGLSLGGIYCLAAIGLTLVFGVLGFPNLAHGALFMVGGYVTYTLLVDVGLPYVVAIVCAALVLAVIGVVFERLIFHPLRNAPHTHHMIATVGVMFFLISLVQEIWGSGFLRMESPFDGRMTVAGAQISSQRIIIILTAMVVLIALTLFLKRSVHGQAIEAIEQDRTGAALVGINANVVSMVTFAVSFALVAISAGLVAPIQLLSPGMGESLSLIVFAIIILGGLGSLPGAIIGGFVIAMAEVMASTYISVGAGQAAVFIVLMAVLAIKPTGLFGMVEQR</sequence>
<evidence type="ECO:0000256" key="1">
    <source>
        <dbReference type="ARBA" id="ARBA00004651"/>
    </source>
</evidence>
<comment type="subcellular location">
    <subcellularLocation>
        <location evidence="1">Cell membrane</location>
        <topology evidence="1">Multi-pass membrane protein</topology>
    </subcellularLocation>
</comment>
<feature type="transmembrane region" description="Helical" evidence="9">
    <location>
        <begin position="139"/>
        <end position="158"/>
    </location>
</feature>
<keyword evidence="6 9" id="KW-1133">Transmembrane helix</keyword>
<keyword evidence="2" id="KW-0813">Transport</keyword>
<feature type="transmembrane region" description="Helical" evidence="9">
    <location>
        <begin position="223"/>
        <end position="249"/>
    </location>
</feature>
<keyword evidence="11" id="KW-1185">Reference proteome</keyword>
<evidence type="ECO:0000256" key="8">
    <source>
        <dbReference type="ARBA" id="ARBA00037998"/>
    </source>
</evidence>
<dbReference type="Proteomes" id="UP000290408">
    <property type="component" value="Chromosome"/>
</dbReference>
<dbReference type="KEGG" id="jli:EXU32_08660"/>
<evidence type="ECO:0000256" key="5">
    <source>
        <dbReference type="ARBA" id="ARBA00022970"/>
    </source>
</evidence>
<keyword evidence="4 9" id="KW-0812">Transmembrane</keyword>
<accession>A0A4P6MTS4</accession>
<evidence type="ECO:0000256" key="9">
    <source>
        <dbReference type="SAM" id="Phobius"/>
    </source>
</evidence>
<evidence type="ECO:0000313" key="10">
    <source>
        <dbReference type="EMBL" id="QBF46316.1"/>
    </source>
</evidence>
<feature type="transmembrane region" description="Helical" evidence="9">
    <location>
        <begin position="179"/>
        <end position="203"/>
    </location>
</feature>
<dbReference type="CDD" id="cd06582">
    <property type="entry name" value="TM_PBP1_LivH_like"/>
    <property type="match status" value="1"/>
</dbReference>
<evidence type="ECO:0000256" key="6">
    <source>
        <dbReference type="ARBA" id="ARBA00022989"/>
    </source>
</evidence>
<dbReference type="GO" id="GO:0006865">
    <property type="term" value="P:amino acid transport"/>
    <property type="evidence" value="ECO:0007669"/>
    <property type="project" value="UniProtKB-KW"/>
</dbReference>
<dbReference type="RefSeq" id="WP_130629538.1">
    <property type="nucleotide sequence ID" value="NZ_CP036164.1"/>
</dbReference>
<keyword evidence="3" id="KW-1003">Cell membrane</keyword>
<dbReference type="InterPro" id="IPR001851">
    <property type="entry name" value="ABC_transp_permease"/>
</dbReference>
<evidence type="ECO:0000256" key="7">
    <source>
        <dbReference type="ARBA" id="ARBA00023136"/>
    </source>
</evidence>
<dbReference type="InterPro" id="IPR052157">
    <property type="entry name" value="BCAA_transport_permease"/>
</dbReference>